<evidence type="ECO:0000259" key="1">
    <source>
        <dbReference type="Pfam" id="PF00078"/>
    </source>
</evidence>
<dbReference type="Proteomes" id="UP000467841">
    <property type="component" value="Unassembled WGS sequence"/>
</dbReference>
<reference evidence="2" key="1">
    <citation type="submission" date="2020-01" db="EMBL/GenBank/DDBJ databases">
        <authorList>
            <person name="Mishra B."/>
        </authorList>
    </citation>
    <scope>NUCLEOTIDE SEQUENCE [LARGE SCALE GENOMIC DNA]</scope>
</reference>
<keyword evidence="3" id="KW-1185">Reference proteome</keyword>
<proteinExistence type="predicted"/>
<dbReference type="OrthoDB" id="1937198at2759"/>
<dbReference type="PANTHER" id="PTHR46890:SF48">
    <property type="entry name" value="RNA-DIRECTED DNA POLYMERASE"/>
    <property type="match status" value="1"/>
</dbReference>
<name>A0A6D2LDD6_9BRAS</name>
<dbReference type="EMBL" id="CACVBM020001718">
    <property type="protein sequence ID" value="CAA7058044.1"/>
    <property type="molecule type" value="Genomic_DNA"/>
</dbReference>
<organism evidence="2 3">
    <name type="scientific">Microthlaspi erraticum</name>
    <dbReference type="NCBI Taxonomy" id="1685480"/>
    <lineage>
        <taxon>Eukaryota</taxon>
        <taxon>Viridiplantae</taxon>
        <taxon>Streptophyta</taxon>
        <taxon>Embryophyta</taxon>
        <taxon>Tracheophyta</taxon>
        <taxon>Spermatophyta</taxon>
        <taxon>Magnoliopsida</taxon>
        <taxon>eudicotyledons</taxon>
        <taxon>Gunneridae</taxon>
        <taxon>Pentapetalae</taxon>
        <taxon>rosids</taxon>
        <taxon>malvids</taxon>
        <taxon>Brassicales</taxon>
        <taxon>Brassicaceae</taxon>
        <taxon>Coluteocarpeae</taxon>
        <taxon>Microthlaspi</taxon>
    </lineage>
</organism>
<evidence type="ECO:0000313" key="2">
    <source>
        <dbReference type="EMBL" id="CAA7058044.1"/>
    </source>
</evidence>
<dbReference type="PANTHER" id="PTHR46890">
    <property type="entry name" value="NON-LTR RETROLELEMENT REVERSE TRANSCRIPTASE-LIKE PROTEIN-RELATED"/>
    <property type="match status" value="1"/>
</dbReference>
<protein>
    <recommendedName>
        <fullName evidence="1">Reverse transcriptase domain-containing protein</fullName>
    </recommendedName>
</protein>
<feature type="domain" description="Reverse transcriptase" evidence="1">
    <location>
        <begin position="25"/>
        <end position="108"/>
    </location>
</feature>
<sequence length="308" mass="34968">MFTSGIMPRSINNTHVRLIPKILSPKSVSEYRPVALCNVYYKIISKILTSRLQSILPLIIYENQTAFVPGRDIADNILITHETLSGATKRCSMAVKTDVSKSLWQARMGFCSNGHGKDGIPRQMDQLDPTMYLDCFLYFPSEWRSLGTSHPTERHSTGRSALTIYLHYLCWRILNNPSSLLARVLKGKYCNSEDFLTVPVKPSTSHGWRGILIGRDLLNHKLGKAVGSGQTTSIWHDPWLCLKYPSRPLGPPNLQEKDMLVSELLTDQPRGWNKGKIEKLLPHHLSSKHKRCKRLLHMDPYQIRGLLG</sequence>
<accession>A0A6D2LDD6</accession>
<dbReference type="AlphaFoldDB" id="A0A6D2LDD6"/>
<gene>
    <name evidence="2" type="ORF">MERR_LOCUS45280</name>
</gene>
<evidence type="ECO:0000313" key="3">
    <source>
        <dbReference type="Proteomes" id="UP000467841"/>
    </source>
</evidence>
<comment type="caution">
    <text evidence="2">The sequence shown here is derived from an EMBL/GenBank/DDBJ whole genome shotgun (WGS) entry which is preliminary data.</text>
</comment>
<dbReference type="InterPro" id="IPR000477">
    <property type="entry name" value="RT_dom"/>
</dbReference>
<dbReference type="InterPro" id="IPR052343">
    <property type="entry name" value="Retrotransposon-Effector_Assoc"/>
</dbReference>
<dbReference type="Pfam" id="PF00078">
    <property type="entry name" value="RVT_1"/>
    <property type="match status" value="1"/>
</dbReference>